<sequence length="343" mass="37973">MLSDPRFSRAVAVDRDEPRARPLRMRPDTIVSMDPPDHTRLRRLVAKAFTARRVEALQPRTEAIADRLLTEMLADGAPADLVERFSLPFVIAVICELLGVPFEDRVLFHDWSETIISTSAPRDEVEESSEAMRAYVSRLIGLRRAEPADDLITGLVEARDDHDRLSEAELVSLAMTLLIAGHEATSSQIANFVYALLTREGAWARLVADPGLIPPAVEELTRHIPLGEAFDFARYALEDVELAGGTVRAGDAVIPFVSAANRDPAVWGDPEDVVLDRDRNPHLGFGHGVHHCLGALLARMELQVALRTLTRRFPGLRFAVPEPDLRWKTGTLARGLIALPVSW</sequence>
<dbReference type="EMBL" id="JBHSFQ010000021">
    <property type="protein sequence ID" value="MFC4564162.1"/>
    <property type="molecule type" value="Genomic_DNA"/>
</dbReference>
<dbReference type="SUPFAM" id="SSF48264">
    <property type="entry name" value="Cytochrome P450"/>
    <property type="match status" value="1"/>
</dbReference>
<dbReference type="RefSeq" id="WP_378577034.1">
    <property type="nucleotide sequence ID" value="NZ_JBHSFQ010000021.1"/>
</dbReference>
<keyword evidence="2" id="KW-0479">Metal-binding</keyword>
<keyword evidence="2" id="KW-0349">Heme</keyword>
<protein>
    <submittedName>
        <fullName evidence="3">Cytochrome P450</fullName>
    </submittedName>
</protein>
<dbReference type="PRINTS" id="PR00385">
    <property type="entry name" value="P450"/>
</dbReference>
<dbReference type="PANTHER" id="PTHR46696">
    <property type="entry name" value="P450, PUTATIVE (EUROFUNG)-RELATED"/>
    <property type="match status" value="1"/>
</dbReference>
<dbReference type="PRINTS" id="PR00359">
    <property type="entry name" value="BP450"/>
</dbReference>
<dbReference type="Gene3D" id="1.10.630.10">
    <property type="entry name" value="Cytochrome P450"/>
    <property type="match status" value="1"/>
</dbReference>
<evidence type="ECO:0000256" key="1">
    <source>
        <dbReference type="ARBA" id="ARBA00010617"/>
    </source>
</evidence>
<dbReference type="InterPro" id="IPR002397">
    <property type="entry name" value="Cyt_P450_B"/>
</dbReference>
<accession>A0ABV9E0B3</accession>
<organism evidence="3 4">
    <name type="scientific">Nocardiopsis mangrovi</name>
    <dbReference type="NCBI Taxonomy" id="1179818"/>
    <lineage>
        <taxon>Bacteria</taxon>
        <taxon>Bacillati</taxon>
        <taxon>Actinomycetota</taxon>
        <taxon>Actinomycetes</taxon>
        <taxon>Streptosporangiales</taxon>
        <taxon>Nocardiopsidaceae</taxon>
        <taxon>Nocardiopsis</taxon>
    </lineage>
</organism>
<comment type="caution">
    <text evidence="3">The sequence shown here is derived from an EMBL/GenBank/DDBJ whole genome shotgun (WGS) entry which is preliminary data.</text>
</comment>
<dbReference type="Proteomes" id="UP001595923">
    <property type="component" value="Unassembled WGS sequence"/>
</dbReference>
<dbReference type="PROSITE" id="PS00086">
    <property type="entry name" value="CYTOCHROME_P450"/>
    <property type="match status" value="1"/>
</dbReference>
<dbReference type="Pfam" id="PF00067">
    <property type="entry name" value="p450"/>
    <property type="match status" value="1"/>
</dbReference>
<dbReference type="InterPro" id="IPR017972">
    <property type="entry name" value="Cyt_P450_CS"/>
</dbReference>
<evidence type="ECO:0000256" key="2">
    <source>
        <dbReference type="RuleBase" id="RU000461"/>
    </source>
</evidence>
<keyword evidence="2" id="KW-0503">Monooxygenase</keyword>
<name>A0ABV9E0B3_9ACTN</name>
<keyword evidence="4" id="KW-1185">Reference proteome</keyword>
<evidence type="ECO:0000313" key="4">
    <source>
        <dbReference type="Proteomes" id="UP001595923"/>
    </source>
</evidence>
<dbReference type="CDD" id="cd11031">
    <property type="entry name" value="Cyp158A-like"/>
    <property type="match status" value="1"/>
</dbReference>
<comment type="similarity">
    <text evidence="1 2">Belongs to the cytochrome P450 family.</text>
</comment>
<reference evidence="4" key="1">
    <citation type="journal article" date="2019" name="Int. J. Syst. Evol. Microbiol.">
        <title>The Global Catalogue of Microorganisms (GCM) 10K type strain sequencing project: providing services to taxonomists for standard genome sequencing and annotation.</title>
        <authorList>
            <consortium name="The Broad Institute Genomics Platform"/>
            <consortium name="The Broad Institute Genome Sequencing Center for Infectious Disease"/>
            <person name="Wu L."/>
            <person name="Ma J."/>
        </authorList>
    </citation>
    <scope>NUCLEOTIDE SEQUENCE [LARGE SCALE GENOMIC DNA]</scope>
    <source>
        <strain evidence="4">XZYJ18</strain>
    </source>
</reference>
<keyword evidence="2" id="KW-0408">Iron</keyword>
<gene>
    <name evidence="3" type="ORF">ACFO4E_20065</name>
</gene>
<dbReference type="InterPro" id="IPR001128">
    <property type="entry name" value="Cyt_P450"/>
</dbReference>
<dbReference type="PANTHER" id="PTHR46696:SF1">
    <property type="entry name" value="CYTOCHROME P450 YJIB-RELATED"/>
    <property type="match status" value="1"/>
</dbReference>
<dbReference type="InterPro" id="IPR036396">
    <property type="entry name" value="Cyt_P450_sf"/>
</dbReference>
<evidence type="ECO:0000313" key="3">
    <source>
        <dbReference type="EMBL" id="MFC4564162.1"/>
    </source>
</evidence>
<keyword evidence="2" id="KW-0560">Oxidoreductase</keyword>
<proteinExistence type="inferred from homology"/>